<keyword evidence="2" id="KW-1133">Transmembrane helix</keyword>
<dbReference type="AlphaFoldDB" id="A0A2N3PKN1"/>
<keyword evidence="5" id="KW-1185">Reference proteome</keyword>
<keyword evidence="2" id="KW-0812">Transmembrane</keyword>
<dbReference type="EMBL" id="MBPK01000010">
    <property type="protein sequence ID" value="PKT82159.1"/>
    <property type="molecule type" value="Genomic_DNA"/>
</dbReference>
<dbReference type="STRING" id="556267.HWAG_00550"/>
<evidence type="ECO:0000256" key="1">
    <source>
        <dbReference type="ARBA" id="ARBA00006464"/>
    </source>
</evidence>
<evidence type="ECO:0000313" key="5">
    <source>
        <dbReference type="Proteomes" id="UP000233350"/>
    </source>
</evidence>
<evidence type="ECO:0000259" key="3">
    <source>
        <dbReference type="Pfam" id="PF02397"/>
    </source>
</evidence>
<feature type="transmembrane region" description="Helical" evidence="2">
    <location>
        <begin position="20"/>
        <end position="40"/>
    </location>
</feature>
<evidence type="ECO:0000313" key="4">
    <source>
        <dbReference type="EMBL" id="PKT82159.1"/>
    </source>
</evidence>
<name>A0A2N3PKN1_9HELI</name>
<accession>A0A2N3PKN1</accession>
<keyword evidence="4" id="KW-0808">Transferase</keyword>
<evidence type="ECO:0000256" key="2">
    <source>
        <dbReference type="SAM" id="Phobius"/>
    </source>
</evidence>
<dbReference type="RefSeq" id="WP_180322733.1">
    <property type="nucleotide sequence ID" value="NZ_MBPJ01000010.1"/>
</dbReference>
<dbReference type="InterPro" id="IPR003362">
    <property type="entry name" value="Bact_transf"/>
</dbReference>
<organism evidence="4 5">
    <name type="scientific">Helicobacter winghamensis</name>
    <dbReference type="NCBI Taxonomy" id="157268"/>
    <lineage>
        <taxon>Bacteria</taxon>
        <taxon>Pseudomonadati</taxon>
        <taxon>Campylobacterota</taxon>
        <taxon>Epsilonproteobacteria</taxon>
        <taxon>Campylobacterales</taxon>
        <taxon>Helicobacteraceae</taxon>
        <taxon>Helicobacter</taxon>
    </lineage>
</organism>
<keyword evidence="2" id="KW-0472">Membrane</keyword>
<feature type="domain" description="Bacterial sugar transferase" evidence="3">
    <location>
        <begin position="14"/>
        <end position="189"/>
    </location>
</feature>
<proteinExistence type="inferred from homology"/>
<dbReference type="GO" id="GO:0016780">
    <property type="term" value="F:phosphotransferase activity, for other substituted phosphate groups"/>
    <property type="evidence" value="ECO:0007669"/>
    <property type="project" value="TreeGrafter"/>
</dbReference>
<sequence>MESKNKSLYASILKPIFDRALALILLLLFSPILCVVGLLIRIKLGSPVFFAQERPGKNGKIFKIYKFRTMSDERDSKGELLPDEQRLKGFGKFVRKSSLDELPQLFNVLKGEMSFIGPRPLLVEYLPLYSKEQARRHEVSPGITGWAQVNGRNAISWEEKFKLDVWYVDNLSFLLDCKIFYMTFYKVIKRKDISSNTSVTMEKFTGSKK</sequence>
<reference evidence="4 5" key="1">
    <citation type="submission" date="2016-07" db="EMBL/GenBank/DDBJ databases">
        <title>Detection of Helicobacter winghamensis from caecal content of red fox (Vulpes vulpes).</title>
        <authorList>
            <person name="Zanoni R.G."/>
            <person name="Florio D."/>
            <person name="Caffara M."/>
            <person name="Renzi M."/>
            <person name="Parisi A."/>
            <person name="Pasquali F."/>
            <person name="Manfreda G."/>
        </authorList>
    </citation>
    <scope>NUCLEOTIDE SEQUENCE [LARGE SCALE GENOMIC DNA]</scope>
    <source>
        <strain evidence="4 5">295_13</strain>
    </source>
</reference>
<dbReference type="PANTHER" id="PTHR30576:SF8">
    <property type="entry name" value="UNDECAPRENYL-PHOSPHATE GALACTOSE PHOSPHOTRANSFERASE"/>
    <property type="match status" value="1"/>
</dbReference>
<gene>
    <name evidence="4" type="ORF">BCM31_04350</name>
</gene>
<comment type="similarity">
    <text evidence="1">Belongs to the bacterial sugar transferase family.</text>
</comment>
<comment type="caution">
    <text evidence="4">The sequence shown here is derived from an EMBL/GenBank/DDBJ whole genome shotgun (WGS) entry which is preliminary data.</text>
</comment>
<dbReference type="Pfam" id="PF02397">
    <property type="entry name" value="Bac_transf"/>
    <property type="match status" value="1"/>
</dbReference>
<dbReference type="PANTHER" id="PTHR30576">
    <property type="entry name" value="COLANIC BIOSYNTHESIS UDP-GLUCOSE LIPID CARRIER TRANSFERASE"/>
    <property type="match status" value="1"/>
</dbReference>
<protein>
    <submittedName>
        <fullName evidence="4">UDP-galactose phosphate transferase</fullName>
    </submittedName>
</protein>
<dbReference type="Proteomes" id="UP000233350">
    <property type="component" value="Unassembled WGS sequence"/>
</dbReference>